<feature type="domain" description="HTH merR-type" evidence="5">
    <location>
        <begin position="1"/>
        <end position="69"/>
    </location>
</feature>
<keyword evidence="2" id="KW-0805">Transcription regulation</keyword>
<evidence type="ECO:0000313" key="8">
    <source>
        <dbReference type="Proteomes" id="UP000199639"/>
    </source>
</evidence>
<keyword evidence="3 6" id="KW-0238">DNA-binding</keyword>
<dbReference type="PROSITE" id="PS50937">
    <property type="entry name" value="HTH_MERR_2"/>
    <property type="match status" value="1"/>
</dbReference>
<proteinExistence type="predicted"/>
<evidence type="ECO:0000256" key="2">
    <source>
        <dbReference type="ARBA" id="ARBA00023015"/>
    </source>
</evidence>
<dbReference type="SUPFAM" id="SSF46955">
    <property type="entry name" value="Putative DNA-binding domain"/>
    <property type="match status" value="1"/>
</dbReference>
<dbReference type="PANTHER" id="PTHR30204:SF69">
    <property type="entry name" value="MERR-FAMILY TRANSCRIPTIONAL REGULATOR"/>
    <property type="match status" value="1"/>
</dbReference>
<dbReference type="PANTHER" id="PTHR30204">
    <property type="entry name" value="REDOX-CYCLING DRUG-SENSING TRANSCRIPTIONAL ACTIVATOR SOXR"/>
    <property type="match status" value="1"/>
</dbReference>
<gene>
    <name evidence="7" type="ORF">E3O21_16035</name>
    <name evidence="6" type="ORF">SAMN05216368_1119</name>
</gene>
<dbReference type="PROSITE" id="PS00552">
    <property type="entry name" value="HTH_MERR_1"/>
    <property type="match status" value="1"/>
</dbReference>
<evidence type="ECO:0000259" key="5">
    <source>
        <dbReference type="PROSITE" id="PS50937"/>
    </source>
</evidence>
<keyword evidence="9" id="KW-1185">Reference proteome</keyword>
<keyword evidence="4" id="KW-0804">Transcription</keyword>
<evidence type="ECO:0000256" key="1">
    <source>
        <dbReference type="ARBA" id="ARBA00022491"/>
    </source>
</evidence>
<dbReference type="InterPro" id="IPR000551">
    <property type="entry name" value="MerR-type_HTH_dom"/>
</dbReference>
<dbReference type="AlphaFoldDB" id="A0A4R8V0Q3"/>
<keyword evidence="1" id="KW-0678">Repressor</keyword>
<protein>
    <submittedName>
        <fullName evidence="6">DNA-binding transcriptional regulator, MerR family</fullName>
    </submittedName>
    <submittedName>
        <fullName evidence="7">MerR family transcriptional regulator</fullName>
    </submittedName>
</protein>
<dbReference type="PRINTS" id="PR00040">
    <property type="entry name" value="HTHMERR"/>
</dbReference>
<dbReference type="InterPro" id="IPR009061">
    <property type="entry name" value="DNA-bd_dom_put_sf"/>
</dbReference>
<dbReference type="InterPro" id="IPR047057">
    <property type="entry name" value="MerR_fam"/>
</dbReference>
<name>A0A4R8V0Q3_9MICO</name>
<evidence type="ECO:0000313" key="7">
    <source>
        <dbReference type="EMBL" id="TFB74289.1"/>
    </source>
</evidence>
<dbReference type="GO" id="GO:0003677">
    <property type="term" value="F:DNA binding"/>
    <property type="evidence" value="ECO:0007669"/>
    <property type="project" value="UniProtKB-KW"/>
</dbReference>
<dbReference type="EMBL" id="FNIB01000011">
    <property type="protein sequence ID" value="SDO13162.1"/>
    <property type="molecule type" value="Genomic_DNA"/>
</dbReference>
<dbReference type="RefSeq" id="WP_092341559.1">
    <property type="nucleotide sequence ID" value="NZ_FNIB01000011.1"/>
</dbReference>
<evidence type="ECO:0000256" key="4">
    <source>
        <dbReference type="ARBA" id="ARBA00023163"/>
    </source>
</evidence>
<dbReference type="GO" id="GO:0003700">
    <property type="term" value="F:DNA-binding transcription factor activity"/>
    <property type="evidence" value="ECO:0007669"/>
    <property type="project" value="InterPro"/>
</dbReference>
<organism evidence="6 8">
    <name type="scientific">Cryobacterium flavum</name>
    <dbReference type="NCBI Taxonomy" id="1424659"/>
    <lineage>
        <taxon>Bacteria</taxon>
        <taxon>Bacillati</taxon>
        <taxon>Actinomycetota</taxon>
        <taxon>Actinomycetes</taxon>
        <taxon>Micrococcales</taxon>
        <taxon>Microbacteriaceae</taxon>
        <taxon>Cryobacterium</taxon>
    </lineage>
</organism>
<dbReference type="Pfam" id="PF13411">
    <property type="entry name" value="MerR_1"/>
    <property type="match status" value="1"/>
</dbReference>
<dbReference type="EMBL" id="SOFD01000036">
    <property type="protein sequence ID" value="TFB74289.1"/>
    <property type="molecule type" value="Genomic_DNA"/>
</dbReference>
<dbReference type="Proteomes" id="UP000298252">
    <property type="component" value="Unassembled WGS sequence"/>
</dbReference>
<evidence type="ECO:0000256" key="3">
    <source>
        <dbReference type="ARBA" id="ARBA00023125"/>
    </source>
</evidence>
<sequence length="119" mass="13343">MLIGEFAERTGLSQRTVRHYDEIHILQASGRSDSGYRLYAPADLDRARIIRSLRALSLTHPEIKNALATLDLVDSDPDGRVSTIRRDLAILISDIEARERALCEQVRVASGFVDLLRSL</sequence>
<dbReference type="STRING" id="1424659.SAMN05216368_1119"/>
<reference evidence="6 8" key="1">
    <citation type="submission" date="2016-10" db="EMBL/GenBank/DDBJ databases">
        <authorList>
            <person name="Varghese N."/>
            <person name="Submissions S."/>
        </authorList>
    </citation>
    <scope>NUCLEOTIDE SEQUENCE [LARGE SCALE GENOMIC DNA]</scope>
    <source>
        <strain evidence="6 8">CGMCC 1.11215</strain>
    </source>
</reference>
<evidence type="ECO:0000313" key="9">
    <source>
        <dbReference type="Proteomes" id="UP000298252"/>
    </source>
</evidence>
<evidence type="ECO:0000313" key="6">
    <source>
        <dbReference type="EMBL" id="SDO13162.1"/>
    </source>
</evidence>
<dbReference type="SMART" id="SM00422">
    <property type="entry name" value="HTH_MERR"/>
    <property type="match status" value="1"/>
</dbReference>
<dbReference type="Proteomes" id="UP000199639">
    <property type="component" value="Unassembled WGS sequence"/>
</dbReference>
<accession>A0A4R8V0Q3</accession>
<reference evidence="7 9" key="2">
    <citation type="submission" date="2019-03" db="EMBL/GenBank/DDBJ databases">
        <title>Genomics of glacier-inhabiting Cryobacterium strains.</title>
        <authorList>
            <person name="Liu Q."/>
            <person name="Xin Y.-H."/>
        </authorList>
    </citation>
    <scope>NUCLEOTIDE SEQUENCE [LARGE SCALE GENOMIC DNA]</scope>
    <source>
        <strain evidence="7 9">Hh8</strain>
    </source>
</reference>
<dbReference type="Gene3D" id="1.10.1660.10">
    <property type="match status" value="1"/>
</dbReference>